<comment type="caution">
    <text evidence="2">The sequence shown here is derived from an EMBL/GenBank/DDBJ whole genome shotgun (WGS) entry which is preliminary data.</text>
</comment>
<proteinExistence type="predicted"/>
<evidence type="ECO:0000313" key="2">
    <source>
        <dbReference type="EMBL" id="MRY11472.1"/>
    </source>
</evidence>
<organism evidence="2">
    <name type="scientific">Parabacteroides goldsteinii</name>
    <dbReference type="NCBI Taxonomy" id="328812"/>
    <lineage>
        <taxon>Bacteria</taxon>
        <taxon>Pseudomonadati</taxon>
        <taxon>Bacteroidota</taxon>
        <taxon>Bacteroidia</taxon>
        <taxon>Bacteroidales</taxon>
        <taxon>Tannerellaceae</taxon>
        <taxon>Parabacteroides</taxon>
    </lineage>
</organism>
<accession>A0A6G1ZCC3</accession>
<dbReference type="RefSeq" id="WP_010802713.1">
    <property type="nucleotide sequence ID" value="NZ_CAJSYT010000015.1"/>
</dbReference>
<reference evidence="2" key="1">
    <citation type="journal article" date="2019" name="Nat. Med.">
        <title>A library of human gut bacterial isolates paired with longitudinal multiomics data enables mechanistic microbiome research.</title>
        <authorList>
            <person name="Poyet M."/>
            <person name="Groussin M."/>
            <person name="Gibbons S.M."/>
            <person name="Avila-Pacheco J."/>
            <person name="Jiang X."/>
            <person name="Kearney S.M."/>
            <person name="Perrotta A.R."/>
            <person name="Berdy B."/>
            <person name="Zhao S."/>
            <person name="Lieberman T.D."/>
            <person name="Swanson P.K."/>
            <person name="Smith M."/>
            <person name="Roesemann S."/>
            <person name="Alexander J.E."/>
            <person name="Rich S.A."/>
            <person name="Livny J."/>
            <person name="Vlamakis H."/>
            <person name="Clish C."/>
            <person name="Bullock K."/>
            <person name="Deik A."/>
            <person name="Scott J."/>
            <person name="Pierce K.A."/>
            <person name="Xavier R.J."/>
            <person name="Alm E.J."/>
        </authorList>
    </citation>
    <scope>NUCLEOTIDE SEQUENCE</scope>
    <source>
        <strain evidence="2">BIOML-A4</strain>
    </source>
</reference>
<name>A0A6G1ZCC3_9BACT</name>
<gene>
    <name evidence="2" type="ORF">GKE01_08320</name>
</gene>
<evidence type="ECO:0000256" key="1">
    <source>
        <dbReference type="SAM" id="MobiDB-lite"/>
    </source>
</evidence>
<sequence>MSTLKVIFDFLLSVVKVIFPGKRNGRHCRPNHTVPHPHRPNHPTPEGDGSSSGSGGSNPVNGKAGEAKDSTDVIEIPPDGEIDDRLAGYTLIATAIIGYLCKVYLSTIT</sequence>
<feature type="compositionally biased region" description="Basic residues" evidence="1">
    <location>
        <begin position="23"/>
        <end position="41"/>
    </location>
</feature>
<dbReference type="AlphaFoldDB" id="A0A6G1ZCC3"/>
<protein>
    <submittedName>
        <fullName evidence="2">Uncharacterized protein</fullName>
    </submittedName>
</protein>
<feature type="region of interest" description="Disordered" evidence="1">
    <location>
        <begin position="22"/>
        <end position="82"/>
    </location>
</feature>
<dbReference type="EMBL" id="WKLP01000010">
    <property type="protein sequence ID" value="MRY11472.1"/>
    <property type="molecule type" value="Genomic_DNA"/>
</dbReference>